<protein>
    <submittedName>
        <fullName evidence="1">Uncharacterized protein</fullName>
    </submittedName>
</protein>
<evidence type="ECO:0000313" key="1">
    <source>
        <dbReference type="EMBL" id="MBX53248.1"/>
    </source>
</evidence>
<reference evidence="1" key="1">
    <citation type="submission" date="2018-02" db="EMBL/GenBank/DDBJ databases">
        <title>Rhizophora mucronata_Transcriptome.</title>
        <authorList>
            <person name="Meera S.P."/>
            <person name="Sreeshan A."/>
            <person name="Augustine A."/>
        </authorList>
    </citation>
    <scope>NUCLEOTIDE SEQUENCE</scope>
    <source>
        <tissue evidence="1">Leaf</tissue>
    </source>
</reference>
<organism evidence="1">
    <name type="scientific">Rhizophora mucronata</name>
    <name type="common">Asiatic mangrove</name>
    <dbReference type="NCBI Taxonomy" id="61149"/>
    <lineage>
        <taxon>Eukaryota</taxon>
        <taxon>Viridiplantae</taxon>
        <taxon>Streptophyta</taxon>
        <taxon>Embryophyta</taxon>
        <taxon>Tracheophyta</taxon>
        <taxon>Spermatophyta</taxon>
        <taxon>Magnoliopsida</taxon>
        <taxon>eudicotyledons</taxon>
        <taxon>Gunneridae</taxon>
        <taxon>Pentapetalae</taxon>
        <taxon>rosids</taxon>
        <taxon>fabids</taxon>
        <taxon>Malpighiales</taxon>
        <taxon>Rhizophoraceae</taxon>
        <taxon>Rhizophora</taxon>
    </lineage>
</organism>
<dbReference type="EMBL" id="GGEC01072764">
    <property type="protein sequence ID" value="MBX53248.1"/>
    <property type="molecule type" value="Transcribed_RNA"/>
</dbReference>
<name>A0A2P2PES2_RHIMU</name>
<sequence>MYWWMNFLLPGLLSLDWTS</sequence>
<proteinExistence type="predicted"/>
<accession>A0A2P2PES2</accession>
<dbReference type="AlphaFoldDB" id="A0A2P2PES2"/>